<keyword evidence="14" id="KW-1185">Reference proteome</keyword>
<dbReference type="OrthoDB" id="1047367at2759"/>
<dbReference type="InterPro" id="IPR000626">
    <property type="entry name" value="Ubiquitin-like_dom"/>
</dbReference>
<keyword evidence="6" id="KW-0963">Cytoplasm</keyword>
<sequence>MKLTISYNSNSFNLELDSSIEVENLKALIEVEFDLPKESQILTYQQTELSEDKKSLSDYSIEDNSVLILQKKYQPTISTGRNVNTANSAPKASNYQQNIPNARINPAAIEEMRLRVLSDNNLYRQLEMINPELPKAARENPSRFSELMSELEQQRYNSELQRMMDLEALNADPFNVEAQKRIEDEIKKQNILKNMEDALEHNPESFASVSMLYIDTEVNNHHIKAFVDSGAQATIMNTSCAERCGLMRLLDTRFSGFAQGVGVAKILGRIHNAVIKVGNQHLVCSFTVMENQNVELLFGLDMLKRHQACIDLKKDALVINDEVIPFLPEHLIPKMDVITDNNHLDSLKAQNELESKKKTKYEEFSDKIKNLSNQVASGSKKDTNPFSSLAENDSSLLTSPINKGSSVTDIKPFSGSGRSISSSENSGIVPPPRPDESVYRHSLDVSSNSSTEVQSNNYSTPLAGVNTESSLPSGLQNHPVSKYPPATIEMLISLGVTREKAIAALDAANGNPDVAAGFLFD</sequence>
<comment type="subcellular location">
    <subcellularLocation>
        <location evidence="2">Cytoplasm</location>
    </subcellularLocation>
</comment>
<evidence type="ECO:0000313" key="14">
    <source>
        <dbReference type="Proteomes" id="UP000187455"/>
    </source>
</evidence>
<dbReference type="PANTHER" id="PTHR15397">
    <property type="entry name" value="SODIUM-GLUCOSE COTRANSPORTER REGULATORY PROTEIN -RELATED"/>
    <property type="match status" value="1"/>
</dbReference>
<dbReference type="Pfam" id="PF00240">
    <property type="entry name" value="ubiquitin"/>
    <property type="match status" value="1"/>
</dbReference>
<dbReference type="InterPro" id="IPR029071">
    <property type="entry name" value="Ubiquitin-like_domsf"/>
</dbReference>
<dbReference type="GO" id="GO:0006508">
    <property type="term" value="P:proteolysis"/>
    <property type="evidence" value="ECO:0007669"/>
    <property type="project" value="UniProtKB-KW"/>
</dbReference>
<evidence type="ECO:0000259" key="12">
    <source>
        <dbReference type="PROSITE" id="PS50053"/>
    </source>
</evidence>
<comment type="similarity">
    <text evidence="3">Belongs to the DDI1 family.</text>
</comment>
<evidence type="ECO:0000256" key="2">
    <source>
        <dbReference type="ARBA" id="ARBA00004496"/>
    </source>
</evidence>
<dbReference type="CDD" id="cd05479">
    <property type="entry name" value="RP_DDI"/>
    <property type="match status" value="1"/>
</dbReference>
<gene>
    <name evidence="13" type="ORF">AYI68_g1150</name>
</gene>
<feature type="compositionally biased region" description="Low complexity" evidence="10">
    <location>
        <begin position="414"/>
        <end position="427"/>
    </location>
</feature>
<dbReference type="Gene3D" id="3.10.20.90">
    <property type="entry name" value="Phosphatidylinositol 3-kinase Catalytic Subunit, Chain A, domain 1"/>
    <property type="match status" value="1"/>
</dbReference>
<dbReference type="InterPro" id="IPR019103">
    <property type="entry name" value="Peptidase_aspartic_DDI1-type"/>
</dbReference>
<dbReference type="CDD" id="cd01796">
    <property type="entry name" value="Ubl_Ddi1_like"/>
    <property type="match status" value="1"/>
</dbReference>
<proteinExistence type="inferred from homology"/>
<evidence type="ECO:0000256" key="5">
    <source>
        <dbReference type="ARBA" id="ARBA00021491"/>
    </source>
</evidence>
<dbReference type="SUPFAM" id="SSF50630">
    <property type="entry name" value="Acid proteases"/>
    <property type="match status" value="1"/>
</dbReference>
<dbReference type="AlphaFoldDB" id="A0A1R0H6G6"/>
<keyword evidence="8" id="KW-0064">Aspartyl protease</keyword>
<dbReference type="EMBL" id="LSSL01000401">
    <property type="protein sequence ID" value="OLY84678.1"/>
    <property type="molecule type" value="Genomic_DNA"/>
</dbReference>
<dbReference type="InterPro" id="IPR009060">
    <property type="entry name" value="UBA-like_sf"/>
</dbReference>
<dbReference type="PANTHER" id="PTHR15397:SF3">
    <property type="entry name" value="DNA DAMAGE INDUCIBLE 1 HOMOLOG 2"/>
    <property type="match status" value="1"/>
</dbReference>
<keyword evidence="7" id="KW-0645">Protease</keyword>
<feature type="region of interest" description="Disordered" evidence="10">
    <location>
        <begin position="374"/>
        <end position="437"/>
    </location>
</feature>
<evidence type="ECO:0000256" key="3">
    <source>
        <dbReference type="ARBA" id="ARBA00009136"/>
    </source>
</evidence>
<dbReference type="GO" id="GO:0005737">
    <property type="term" value="C:cytoplasm"/>
    <property type="evidence" value="ECO:0007669"/>
    <property type="project" value="UniProtKB-SubCell"/>
</dbReference>
<dbReference type="Proteomes" id="UP000187455">
    <property type="component" value="Unassembled WGS sequence"/>
</dbReference>
<feature type="compositionally biased region" description="Polar residues" evidence="10">
    <location>
        <begin position="384"/>
        <end position="408"/>
    </location>
</feature>
<name>A0A1R0H6G6_9FUNG</name>
<evidence type="ECO:0000313" key="13">
    <source>
        <dbReference type="EMBL" id="OLY84678.1"/>
    </source>
</evidence>
<dbReference type="SMART" id="SM00213">
    <property type="entry name" value="UBQ"/>
    <property type="match status" value="1"/>
</dbReference>
<evidence type="ECO:0000259" key="11">
    <source>
        <dbReference type="PROSITE" id="PS50030"/>
    </source>
</evidence>
<dbReference type="InterPro" id="IPR033882">
    <property type="entry name" value="DDI1_N"/>
</dbReference>
<organism evidence="13 14">
    <name type="scientific">Smittium mucronatum</name>
    <dbReference type="NCBI Taxonomy" id="133383"/>
    <lineage>
        <taxon>Eukaryota</taxon>
        <taxon>Fungi</taxon>
        <taxon>Fungi incertae sedis</taxon>
        <taxon>Zoopagomycota</taxon>
        <taxon>Kickxellomycotina</taxon>
        <taxon>Harpellomycetes</taxon>
        <taxon>Harpellales</taxon>
        <taxon>Legeriomycetaceae</taxon>
        <taxon>Smittium</taxon>
    </lineage>
</organism>
<dbReference type="PROSITE" id="PS50030">
    <property type="entry name" value="UBA"/>
    <property type="match status" value="1"/>
</dbReference>
<accession>A0A1R0H6G6</accession>
<dbReference type="CDD" id="cd14310">
    <property type="entry name" value="UBA_cnDdi1_like"/>
    <property type="match status" value="1"/>
</dbReference>
<dbReference type="STRING" id="133383.A0A1R0H6G6"/>
<reference evidence="13 14" key="1">
    <citation type="journal article" date="2016" name="Mol. Biol. Evol.">
        <title>Genome-Wide Survey of Gut Fungi (Harpellales) Reveals the First Horizontally Transferred Ubiquitin Gene from a Mosquito Host.</title>
        <authorList>
            <person name="Wang Y."/>
            <person name="White M.M."/>
            <person name="Kvist S."/>
            <person name="Moncalvo J.M."/>
        </authorList>
    </citation>
    <scope>NUCLEOTIDE SEQUENCE [LARGE SCALE GENOMIC DNA]</scope>
    <source>
        <strain evidence="13 14">ALG-7-W6</strain>
    </source>
</reference>
<dbReference type="PROSITE" id="PS50053">
    <property type="entry name" value="UBIQUITIN_2"/>
    <property type="match status" value="1"/>
</dbReference>
<comment type="function">
    <text evidence="1">Probable aspartic protease. May be involved in the regulation of exocytosis. Acts as a linker between the 19S proteasome and polyubiquitinated proteins via UBA domain interactions with ubiquitin for their subsequent degradation. Required for S-phase checkpoint control.</text>
</comment>
<evidence type="ECO:0000256" key="7">
    <source>
        <dbReference type="ARBA" id="ARBA00022670"/>
    </source>
</evidence>
<feature type="domain" description="UBA" evidence="11">
    <location>
        <begin position="482"/>
        <end position="521"/>
    </location>
</feature>
<evidence type="ECO:0000256" key="6">
    <source>
        <dbReference type="ARBA" id="ARBA00022490"/>
    </source>
</evidence>
<comment type="subunit">
    <text evidence="4">Binds ubiquitin and polyubiquitinated proteins.</text>
</comment>
<evidence type="ECO:0000256" key="9">
    <source>
        <dbReference type="ARBA" id="ARBA00022801"/>
    </source>
</evidence>
<comment type="caution">
    <text evidence="13">The sequence shown here is derived from an EMBL/GenBank/DDBJ whole genome shotgun (WGS) entry which is preliminary data.</text>
</comment>
<evidence type="ECO:0000256" key="1">
    <source>
        <dbReference type="ARBA" id="ARBA00003231"/>
    </source>
</evidence>
<dbReference type="Gene3D" id="1.10.8.10">
    <property type="entry name" value="DNA helicase RuvA subunit, C-terminal domain"/>
    <property type="match status" value="1"/>
</dbReference>
<dbReference type="Pfam" id="PF09668">
    <property type="entry name" value="Asp_protease"/>
    <property type="match status" value="1"/>
</dbReference>
<dbReference type="Gene3D" id="2.40.70.10">
    <property type="entry name" value="Acid Proteases"/>
    <property type="match status" value="1"/>
</dbReference>
<dbReference type="SMART" id="SM00165">
    <property type="entry name" value="UBA"/>
    <property type="match status" value="1"/>
</dbReference>
<dbReference type="InterPro" id="IPR015940">
    <property type="entry name" value="UBA"/>
</dbReference>
<keyword evidence="9" id="KW-0378">Hydrolase</keyword>
<dbReference type="SUPFAM" id="SSF46934">
    <property type="entry name" value="UBA-like"/>
    <property type="match status" value="1"/>
</dbReference>
<evidence type="ECO:0000256" key="8">
    <source>
        <dbReference type="ARBA" id="ARBA00022750"/>
    </source>
</evidence>
<dbReference type="SUPFAM" id="SSF54236">
    <property type="entry name" value="Ubiquitin-like"/>
    <property type="match status" value="1"/>
</dbReference>
<protein>
    <recommendedName>
        <fullName evidence="5">DNA damage-inducible protein 1</fullName>
    </recommendedName>
</protein>
<feature type="domain" description="Ubiquitin-like" evidence="12">
    <location>
        <begin position="1"/>
        <end position="69"/>
    </location>
</feature>
<evidence type="ECO:0000256" key="10">
    <source>
        <dbReference type="SAM" id="MobiDB-lite"/>
    </source>
</evidence>
<evidence type="ECO:0000256" key="4">
    <source>
        <dbReference type="ARBA" id="ARBA00011128"/>
    </source>
</evidence>
<dbReference type="InterPro" id="IPR021109">
    <property type="entry name" value="Peptidase_aspartic_dom_sf"/>
</dbReference>
<dbReference type="GO" id="GO:0004190">
    <property type="term" value="F:aspartic-type endopeptidase activity"/>
    <property type="evidence" value="ECO:0007669"/>
    <property type="project" value="UniProtKB-KW"/>
</dbReference>